<accession>A0AAF0AVI1</accession>
<dbReference type="GeneID" id="80876472"/>
<keyword evidence="6" id="KW-1185">Reference proteome</keyword>
<reference evidence="5 6" key="1">
    <citation type="journal article" date="2023" name="G3 (Bethesda)">
        <title>A high-quality reference genome for the fission yeast Schizosaccharomyces osmophilus.</title>
        <authorList>
            <person name="Jia G.S."/>
            <person name="Zhang W.C."/>
            <person name="Liang Y."/>
            <person name="Liu X.H."/>
            <person name="Rhind N."/>
            <person name="Pidoux A."/>
            <person name="Brysch-Herzberg M."/>
            <person name="Du L.L."/>
        </authorList>
    </citation>
    <scope>NUCLEOTIDE SEQUENCE [LARGE SCALE GENOMIC DNA]</scope>
    <source>
        <strain evidence="5 6">CBS 15793</strain>
    </source>
</reference>
<proteinExistence type="predicted"/>
<evidence type="ECO:0000313" key="5">
    <source>
        <dbReference type="EMBL" id="WBW73591.1"/>
    </source>
</evidence>
<keyword evidence="1 5" id="KW-0489">Methyltransferase</keyword>
<evidence type="ECO:0000259" key="4">
    <source>
        <dbReference type="PROSITE" id="PS50280"/>
    </source>
</evidence>
<dbReference type="InterPro" id="IPR050600">
    <property type="entry name" value="SETD3_SETD6_MTase"/>
</dbReference>
<dbReference type="InterPro" id="IPR001214">
    <property type="entry name" value="SET_dom"/>
</dbReference>
<protein>
    <submittedName>
        <fullName evidence="5">Ribosomal protein lysine methyltransferase Set11</fullName>
    </submittedName>
</protein>
<dbReference type="Gene3D" id="3.90.1410.10">
    <property type="entry name" value="set domain protein methyltransferase, domain 1"/>
    <property type="match status" value="1"/>
</dbReference>
<dbReference type="GO" id="GO:0005840">
    <property type="term" value="C:ribosome"/>
    <property type="evidence" value="ECO:0007669"/>
    <property type="project" value="UniProtKB-KW"/>
</dbReference>
<dbReference type="GO" id="GO:0032259">
    <property type="term" value="P:methylation"/>
    <property type="evidence" value="ECO:0007669"/>
    <property type="project" value="UniProtKB-KW"/>
</dbReference>
<keyword evidence="5" id="KW-0689">Ribosomal protein</keyword>
<gene>
    <name evidence="5" type="primary">set11</name>
    <name evidence="5" type="ORF">SOMG_02992</name>
</gene>
<name>A0AAF0AVI1_9SCHI</name>
<dbReference type="InterPro" id="IPR046341">
    <property type="entry name" value="SET_dom_sf"/>
</dbReference>
<organism evidence="5 6">
    <name type="scientific">Schizosaccharomyces osmophilus</name>
    <dbReference type="NCBI Taxonomy" id="2545709"/>
    <lineage>
        <taxon>Eukaryota</taxon>
        <taxon>Fungi</taxon>
        <taxon>Dikarya</taxon>
        <taxon>Ascomycota</taxon>
        <taxon>Taphrinomycotina</taxon>
        <taxon>Schizosaccharomycetes</taxon>
        <taxon>Schizosaccharomycetales</taxon>
        <taxon>Schizosaccharomycetaceae</taxon>
        <taxon>Schizosaccharomyces</taxon>
    </lineage>
</organism>
<keyword evidence="2" id="KW-0808">Transferase</keyword>
<dbReference type="SUPFAM" id="SSF82199">
    <property type="entry name" value="SET domain"/>
    <property type="match status" value="1"/>
</dbReference>
<dbReference type="Proteomes" id="UP001212411">
    <property type="component" value="Chromosome 2"/>
</dbReference>
<dbReference type="PROSITE" id="PS50280">
    <property type="entry name" value="SET"/>
    <property type="match status" value="1"/>
</dbReference>
<evidence type="ECO:0000256" key="1">
    <source>
        <dbReference type="ARBA" id="ARBA00022603"/>
    </source>
</evidence>
<feature type="domain" description="SET" evidence="4">
    <location>
        <begin position="23"/>
        <end position="224"/>
    </location>
</feature>
<dbReference type="RefSeq" id="XP_056037834.1">
    <property type="nucleotide sequence ID" value="XM_056181783.1"/>
</dbReference>
<evidence type="ECO:0000256" key="2">
    <source>
        <dbReference type="ARBA" id="ARBA00022679"/>
    </source>
</evidence>
<dbReference type="AlphaFoldDB" id="A0AAF0AVI1"/>
<dbReference type="PANTHER" id="PTHR13271:SF47">
    <property type="entry name" value="ACTIN-HISTIDINE N-METHYLTRANSFERASE"/>
    <property type="match status" value="1"/>
</dbReference>
<evidence type="ECO:0000313" key="6">
    <source>
        <dbReference type="Proteomes" id="UP001212411"/>
    </source>
</evidence>
<keyword evidence="5" id="KW-0687">Ribonucleoprotein</keyword>
<dbReference type="PANTHER" id="PTHR13271">
    <property type="entry name" value="UNCHARACTERIZED PUTATIVE METHYLTRANSFERASE"/>
    <property type="match status" value="1"/>
</dbReference>
<dbReference type="SMART" id="SM00317">
    <property type="entry name" value="SET"/>
    <property type="match status" value="1"/>
</dbReference>
<dbReference type="Pfam" id="PF00856">
    <property type="entry name" value="SET"/>
    <property type="match status" value="1"/>
</dbReference>
<keyword evidence="3" id="KW-0949">S-adenosyl-L-methionine</keyword>
<evidence type="ECO:0000256" key="3">
    <source>
        <dbReference type="ARBA" id="ARBA00022691"/>
    </source>
</evidence>
<dbReference type="EMBL" id="CP115612">
    <property type="protein sequence ID" value="WBW73591.1"/>
    <property type="molecule type" value="Genomic_DNA"/>
</dbReference>
<dbReference type="GO" id="GO:0016279">
    <property type="term" value="F:protein-lysine N-methyltransferase activity"/>
    <property type="evidence" value="ECO:0007669"/>
    <property type="project" value="UniProtKB-ARBA"/>
</dbReference>
<dbReference type="KEGG" id="som:SOMG_02992"/>
<sequence>MNWNSKILTEVSWVKEQGARVHPFLQFSVIPDAGSCITSAGRIEAGEVLLSLPRNVLINKTTYSSCPFAKQLTSFQFLSWLICKGKSTGMDQWPYYIEALPQDFSWHPVMLSADDPLWPNVPKDVQKLILERKQSLLQDYQNVSKFEKVDWTVFQWAWLCVNTRCLYYKISPSSVDEQLTLAPVFEYFNHSLDAQTDLQRSRTGISIIAKRAIEKDEQLYLRYGGHGNDQLFSEYGFCLSINPFNHFNLDNEFSFTEQQEKFLDGHYYWNDYTFSMDGPSFRTLVALRVMLISNPTDLLDSSCDATRRLLQYMNGFSDGSRELPMVQELWNKYLNLLLKVVEEKAGKLDEQKSENYMQKCILQLWKDRQRCIKYLLNSPLD</sequence>